<dbReference type="AlphaFoldDB" id="A0A7H8T3M7"/>
<dbReference type="PROSITE" id="PS50931">
    <property type="entry name" value="HTH_LYSR"/>
    <property type="match status" value="1"/>
</dbReference>
<evidence type="ECO:0000259" key="5">
    <source>
        <dbReference type="PROSITE" id="PS50931"/>
    </source>
</evidence>
<keyword evidence="3" id="KW-0238">DNA-binding</keyword>
<dbReference type="PANTHER" id="PTHR30537:SF3">
    <property type="entry name" value="TRANSCRIPTIONAL REGULATORY PROTEIN"/>
    <property type="match status" value="1"/>
</dbReference>
<dbReference type="Gene3D" id="3.40.190.290">
    <property type="match status" value="1"/>
</dbReference>
<dbReference type="Proteomes" id="UP000509418">
    <property type="component" value="Chromosome"/>
</dbReference>
<dbReference type="SUPFAM" id="SSF46785">
    <property type="entry name" value="Winged helix' DNA-binding domain"/>
    <property type="match status" value="1"/>
</dbReference>
<evidence type="ECO:0000256" key="3">
    <source>
        <dbReference type="ARBA" id="ARBA00023125"/>
    </source>
</evidence>
<dbReference type="InterPro" id="IPR036388">
    <property type="entry name" value="WH-like_DNA-bd_sf"/>
</dbReference>
<evidence type="ECO:0000256" key="2">
    <source>
        <dbReference type="ARBA" id="ARBA00023015"/>
    </source>
</evidence>
<accession>A0A7H8T3M7</accession>
<dbReference type="GO" id="GO:0006351">
    <property type="term" value="P:DNA-templated transcription"/>
    <property type="evidence" value="ECO:0007669"/>
    <property type="project" value="TreeGrafter"/>
</dbReference>
<gene>
    <name evidence="6" type="ORF">HUT05_09720</name>
</gene>
<evidence type="ECO:0000313" key="7">
    <source>
        <dbReference type="Proteomes" id="UP000509418"/>
    </source>
</evidence>
<proteinExistence type="inferred from homology"/>
<keyword evidence="4" id="KW-0804">Transcription</keyword>
<evidence type="ECO:0000256" key="1">
    <source>
        <dbReference type="ARBA" id="ARBA00009437"/>
    </source>
</evidence>
<organism evidence="6 7">
    <name type="scientific">Streptomyces chartreusis</name>
    <dbReference type="NCBI Taxonomy" id="1969"/>
    <lineage>
        <taxon>Bacteria</taxon>
        <taxon>Bacillati</taxon>
        <taxon>Actinomycetota</taxon>
        <taxon>Actinomycetes</taxon>
        <taxon>Kitasatosporales</taxon>
        <taxon>Streptomycetaceae</taxon>
        <taxon>Streptomyces</taxon>
    </lineage>
</organism>
<dbReference type="InterPro" id="IPR000847">
    <property type="entry name" value="LysR_HTH_N"/>
</dbReference>
<comment type="similarity">
    <text evidence="1">Belongs to the LysR transcriptional regulatory family.</text>
</comment>
<keyword evidence="7" id="KW-1185">Reference proteome</keyword>
<dbReference type="InterPro" id="IPR036390">
    <property type="entry name" value="WH_DNA-bd_sf"/>
</dbReference>
<feature type="domain" description="HTH lysR-type" evidence="5">
    <location>
        <begin position="7"/>
        <end position="64"/>
    </location>
</feature>
<dbReference type="GO" id="GO:0003700">
    <property type="term" value="F:DNA-binding transcription factor activity"/>
    <property type="evidence" value="ECO:0007669"/>
    <property type="project" value="InterPro"/>
</dbReference>
<dbReference type="EMBL" id="CP056041">
    <property type="protein sequence ID" value="QKZ17598.1"/>
    <property type="molecule type" value="Genomic_DNA"/>
</dbReference>
<dbReference type="InterPro" id="IPR005119">
    <property type="entry name" value="LysR_subst-bd"/>
</dbReference>
<dbReference type="InterPro" id="IPR058163">
    <property type="entry name" value="LysR-type_TF_proteobact-type"/>
</dbReference>
<keyword evidence="2" id="KW-0805">Transcription regulation</keyword>
<dbReference type="PANTHER" id="PTHR30537">
    <property type="entry name" value="HTH-TYPE TRANSCRIPTIONAL REGULATOR"/>
    <property type="match status" value="1"/>
</dbReference>
<name>A0A7H8T3M7_STRCX</name>
<dbReference type="Pfam" id="PF03466">
    <property type="entry name" value="LysR_substrate"/>
    <property type="match status" value="1"/>
</dbReference>
<protein>
    <submittedName>
        <fullName evidence="6">LysR family transcriptional regulator</fullName>
    </submittedName>
</protein>
<dbReference type="Pfam" id="PF00126">
    <property type="entry name" value="HTH_1"/>
    <property type="match status" value="1"/>
</dbReference>
<reference evidence="6 7" key="1">
    <citation type="submission" date="2020-06" db="EMBL/GenBank/DDBJ databases">
        <title>Genome mining for natural products.</title>
        <authorList>
            <person name="Zhang B."/>
            <person name="Shi J."/>
            <person name="Ge H."/>
        </authorList>
    </citation>
    <scope>NUCLEOTIDE SEQUENCE [LARGE SCALE GENOMIC DNA]</scope>
    <source>
        <strain evidence="6 7">NA02069</strain>
    </source>
</reference>
<dbReference type="Gene3D" id="1.10.10.10">
    <property type="entry name" value="Winged helix-like DNA-binding domain superfamily/Winged helix DNA-binding domain"/>
    <property type="match status" value="1"/>
</dbReference>
<sequence length="302" mass="33620">MHIYGRVNLDDLRYFLALARRGRMVAAGERLGVEHTTVSRRVAALEKAVGHRLFERTRTGWTMTGAGRRLLPHAERIEAEAVLAFTAADDESRPVSGLVRLIATDAAGSVLVTPALAPLHARHPGIDLELVTTSALISHHTGQFDVAITLHRPELPRLHARPLGEYALRLYASPGYLRQRAPIRTPDDLAEHEMVWYIESLLDLPELRVFHQVSETATFAFRSSNVFAQLEAVAAAMGVGLLPAFFAEGDPRVVPVLAAELEVTRTFWMIVPTALLNVERVRIVCEHLAAWFEDQEDVLRPR</sequence>
<evidence type="ECO:0000256" key="4">
    <source>
        <dbReference type="ARBA" id="ARBA00023163"/>
    </source>
</evidence>
<dbReference type="SUPFAM" id="SSF53850">
    <property type="entry name" value="Periplasmic binding protein-like II"/>
    <property type="match status" value="1"/>
</dbReference>
<dbReference type="RefSeq" id="WP_176574842.1">
    <property type="nucleotide sequence ID" value="NZ_CBDRGH010000014.1"/>
</dbReference>
<evidence type="ECO:0000313" key="6">
    <source>
        <dbReference type="EMBL" id="QKZ17598.1"/>
    </source>
</evidence>
<dbReference type="GO" id="GO:0043565">
    <property type="term" value="F:sequence-specific DNA binding"/>
    <property type="evidence" value="ECO:0007669"/>
    <property type="project" value="TreeGrafter"/>
</dbReference>